<dbReference type="Pfam" id="PF10270">
    <property type="entry name" value="MMgT"/>
    <property type="match status" value="1"/>
</dbReference>
<sequence length="125" mass="13973">MSKTLYNVITSVSLLSLLHCAYSAAQHRSYLRLTEQPFVSLPPDVLAQTLISLVALIYGASHVAGSFQHIKSDPNRDRSWDEAGSCMSFITFEHRGKAMSPSHAVVRQRNEEVTTTVLYHRVVVE</sequence>
<reference evidence="12" key="2">
    <citation type="submission" date="2019-09" db="UniProtKB">
        <authorList>
            <consortium name="WormBaseParasite"/>
        </authorList>
    </citation>
    <scope>IDENTIFICATION</scope>
</reference>
<dbReference type="PANTHER" id="PTHR21181">
    <property type="match status" value="1"/>
</dbReference>
<dbReference type="AlphaFoldDB" id="A0A183GJT9"/>
<organism evidence="11 12">
    <name type="scientific">Heligmosomoides polygyrus</name>
    <name type="common">Parasitic roundworm</name>
    <dbReference type="NCBI Taxonomy" id="6339"/>
    <lineage>
        <taxon>Eukaryota</taxon>
        <taxon>Metazoa</taxon>
        <taxon>Ecdysozoa</taxon>
        <taxon>Nematoda</taxon>
        <taxon>Chromadorea</taxon>
        <taxon>Rhabditida</taxon>
        <taxon>Rhabditina</taxon>
        <taxon>Rhabditomorpha</taxon>
        <taxon>Strongyloidea</taxon>
        <taxon>Heligmosomidae</taxon>
        <taxon>Heligmosomoides</taxon>
    </lineage>
</organism>
<comment type="function">
    <text evidence="8">Part of the endoplasmic reticulum membrane protein complex (EMC) that enables the energy-independent insertion into endoplasmic reticulum membranes of newly synthesized membrane proteins. May be involved in Mg(2+) transport.</text>
</comment>
<comment type="caution">
    <text evidence="8">Lacks conserved residue(s) required for the propagation of feature annotation.</text>
</comment>
<evidence type="ECO:0000256" key="5">
    <source>
        <dbReference type="ARBA" id="ARBA00022824"/>
    </source>
</evidence>
<keyword evidence="8" id="KW-0813">Transport</keyword>
<dbReference type="PANTHER" id="PTHR21181:SF7">
    <property type="entry name" value="ER MEMBRANE PROTEIN COMPLEX SUBUNIT 5"/>
    <property type="match status" value="1"/>
</dbReference>
<dbReference type="GO" id="GO:0000139">
    <property type="term" value="C:Golgi membrane"/>
    <property type="evidence" value="ECO:0007669"/>
    <property type="project" value="UniProtKB-SubCell"/>
</dbReference>
<protein>
    <recommendedName>
        <fullName evidence="8">Membrane magnesium transporter</fullName>
    </recommendedName>
</protein>
<comment type="similarity">
    <text evidence="2 8">Belongs to the membrane magnesium transporter (TC 1.A.67) family.</text>
</comment>
<evidence type="ECO:0000313" key="10">
    <source>
        <dbReference type="EMBL" id="VDP35586.1"/>
    </source>
</evidence>
<evidence type="ECO:0000256" key="1">
    <source>
        <dbReference type="ARBA" id="ARBA00004477"/>
    </source>
</evidence>
<accession>A0A183GJT9</accession>
<keyword evidence="8" id="KW-0967">Endosome</keyword>
<dbReference type="EMBL" id="UZAH01034522">
    <property type="protein sequence ID" value="VDP35586.1"/>
    <property type="molecule type" value="Genomic_DNA"/>
</dbReference>
<name>A0A183GJT9_HELPZ</name>
<dbReference type="GO" id="GO:0005886">
    <property type="term" value="C:plasma membrane"/>
    <property type="evidence" value="ECO:0007669"/>
    <property type="project" value="TreeGrafter"/>
</dbReference>
<feature type="chain" id="PRO_5044552100" description="Membrane magnesium transporter" evidence="9">
    <location>
        <begin position="24"/>
        <end position="125"/>
    </location>
</feature>
<dbReference type="Proteomes" id="UP000050761">
    <property type="component" value="Unassembled WGS sequence"/>
</dbReference>
<keyword evidence="8" id="KW-0460">Magnesium</keyword>
<feature type="signal peptide" evidence="9">
    <location>
        <begin position="1"/>
        <end position="23"/>
    </location>
</feature>
<keyword evidence="6 8" id="KW-1133">Transmembrane helix</keyword>
<keyword evidence="11" id="KW-1185">Reference proteome</keyword>
<dbReference type="GO" id="GO:0072546">
    <property type="term" value="C:EMC complex"/>
    <property type="evidence" value="ECO:0007669"/>
    <property type="project" value="UniProtKB-UniRule"/>
</dbReference>
<dbReference type="GO" id="GO:0022890">
    <property type="term" value="F:inorganic cation transmembrane transporter activity"/>
    <property type="evidence" value="ECO:0007669"/>
    <property type="project" value="TreeGrafter"/>
</dbReference>
<evidence type="ECO:0000256" key="6">
    <source>
        <dbReference type="ARBA" id="ARBA00022989"/>
    </source>
</evidence>
<reference evidence="10 11" key="1">
    <citation type="submission" date="2018-11" db="EMBL/GenBank/DDBJ databases">
        <authorList>
            <consortium name="Pathogen Informatics"/>
        </authorList>
    </citation>
    <scope>NUCLEOTIDE SEQUENCE [LARGE SCALE GENOMIC DNA]</scope>
</reference>
<evidence type="ECO:0000256" key="9">
    <source>
        <dbReference type="SAM" id="SignalP"/>
    </source>
</evidence>
<dbReference type="GO" id="GO:0031901">
    <property type="term" value="C:early endosome membrane"/>
    <property type="evidence" value="ECO:0007669"/>
    <property type="project" value="UniProtKB-SubCell"/>
</dbReference>
<evidence type="ECO:0000256" key="4">
    <source>
        <dbReference type="ARBA" id="ARBA00022692"/>
    </source>
</evidence>
<keyword evidence="7 8" id="KW-0472">Membrane</keyword>
<evidence type="ECO:0000256" key="3">
    <source>
        <dbReference type="ARBA" id="ARBA00011276"/>
    </source>
</evidence>
<dbReference type="InterPro" id="IPR018937">
    <property type="entry name" value="MMgT"/>
</dbReference>
<dbReference type="OrthoDB" id="44756at2759"/>
<evidence type="ECO:0000256" key="2">
    <source>
        <dbReference type="ARBA" id="ARBA00006109"/>
    </source>
</evidence>
<gene>
    <name evidence="10" type="ORF">HPBE_LOCUS22947</name>
</gene>
<keyword evidence="9" id="KW-0732">Signal</keyword>
<accession>A0A3P8GX77</accession>
<evidence type="ECO:0000313" key="11">
    <source>
        <dbReference type="Proteomes" id="UP000050761"/>
    </source>
</evidence>
<evidence type="ECO:0000256" key="7">
    <source>
        <dbReference type="ARBA" id="ARBA00023136"/>
    </source>
</evidence>
<keyword evidence="4 8" id="KW-0812">Transmembrane</keyword>
<feature type="transmembrane region" description="Helical" evidence="8">
    <location>
        <begin position="47"/>
        <end position="67"/>
    </location>
</feature>
<comment type="subcellular location">
    <subcellularLocation>
        <location evidence="1">Endoplasmic reticulum membrane</location>
        <topology evidence="1">Multi-pass membrane protein</topology>
    </subcellularLocation>
    <subcellularLocation>
        <location evidence="8">Golgi apparatus membrane</location>
        <topology evidence="8">Multi-pass membrane protein</topology>
    </subcellularLocation>
    <subcellularLocation>
        <location evidence="8">Early endosome membrane</location>
        <topology evidence="8">Multi-pass membrane protein</topology>
    </subcellularLocation>
</comment>
<dbReference type="WBParaSite" id="HPBE_0002294901-mRNA-1">
    <property type="protein sequence ID" value="HPBE_0002294901-mRNA-1"/>
    <property type="gene ID" value="HPBE_0002294901"/>
</dbReference>
<proteinExistence type="inferred from homology"/>
<evidence type="ECO:0000313" key="12">
    <source>
        <dbReference type="WBParaSite" id="HPBE_0002294901-mRNA-1"/>
    </source>
</evidence>
<comment type="subunit">
    <text evidence="3">Component of the ER membrane protein complex (EMC).</text>
</comment>
<keyword evidence="5 8" id="KW-0256">Endoplasmic reticulum</keyword>
<evidence type="ECO:0000256" key="8">
    <source>
        <dbReference type="RuleBase" id="RU367002"/>
    </source>
</evidence>
<keyword evidence="8" id="KW-0333">Golgi apparatus</keyword>